<dbReference type="EMBL" id="AVBG01000010">
    <property type="protein sequence ID" value="KGP90733.1"/>
    <property type="molecule type" value="Genomic_DNA"/>
</dbReference>
<dbReference type="PROSITE" id="PS51257">
    <property type="entry name" value="PROKAR_LIPOPROTEIN"/>
    <property type="match status" value="1"/>
</dbReference>
<comment type="caution">
    <text evidence="2">The sequence shown here is derived from an EMBL/GenBank/DDBJ whole genome shotgun (WGS) entry which is preliminary data.</text>
</comment>
<evidence type="ECO:0000313" key="3">
    <source>
        <dbReference type="Proteomes" id="UP000030153"/>
    </source>
</evidence>
<accession>A0A0A2UVE9</accession>
<feature type="transmembrane region" description="Helical" evidence="1">
    <location>
        <begin position="33"/>
        <end position="53"/>
    </location>
</feature>
<dbReference type="eggNOG" id="ENOG5030MDJ">
    <property type="taxonomic scope" value="Bacteria"/>
</dbReference>
<evidence type="ECO:0000313" key="2">
    <source>
        <dbReference type="EMBL" id="KGP90733.1"/>
    </source>
</evidence>
<keyword evidence="1" id="KW-0812">Transmembrane</keyword>
<sequence length="58" mass="6441">MRLIWSIFWAFLLSCMIVYVVNSMDGLAFNMTQAVVLTIVFTVAVVLLGEGALAEDKE</sequence>
<dbReference type="AlphaFoldDB" id="A0A0A2UVE9"/>
<evidence type="ECO:0000256" key="1">
    <source>
        <dbReference type="SAM" id="Phobius"/>
    </source>
</evidence>
<reference evidence="2 3" key="1">
    <citation type="submission" date="2013-08" db="EMBL/GenBank/DDBJ databases">
        <title>Genome of Pontibacillus chungwhensis.</title>
        <authorList>
            <person name="Wang Q."/>
            <person name="Wang G."/>
        </authorList>
    </citation>
    <scope>NUCLEOTIDE SEQUENCE [LARGE SCALE GENOMIC DNA]</scope>
    <source>
        <strain evidence="2 3">BH030062</strain>
    </source>
</reference>
<keyword evidence="3" id="KW-1185">Reference proteome</keyword>
<dbReference type="Pfam" id="PF11151">
    <property type="entry name" value="DUF2929"/>
    <property type="match status" value="1"/>
</dbReference>
<keyword evidence="1" id="KW-0472">Membrane</keyword>
<organism evidence="2 3">
    <name type="scientific">Pontibacillus chungwhensis BH030062</name>
    <dbReference type="NCBI Taxonomy" id="1385513"/>
    <lineage>
        <taxon>Bacteria</taxon>
        <taxon>Bacillati</taxon>
        <taxon>Bacillota</taxon>
        <taxon>Bacilli</taxon>
        <taxon>Bacillales</taxon>
        <taxon>Bacillaceae</taxon>
        <taxon>Pontibacillus</taxon>
    </lineage>
</organism>
<protein>
    <submittedName>
        <fullName evidence="2">DeoR faimly transcriptional regulator</fullName>
    </submittedName>
</protein>
<dbReference type="InterPro" id="IPR021324">
    <property type="entry name" value="DUF2929"/>
</dbReference>
<keyword evidence="1" id="KW-1133">Transmembrane helix</keyword>
<name>A0A0A2UVE9_9BACI</name>
<proteinExistence type="predicted"/>
<dbReference type="RefSeq" id="WP_084599585.1">
    <property type="nucleotide sequence ID" value="NZ_AVBG01000010.1"/>
</dbReference>
<dbReference type="OrthoDB" id="2440739at2"/>
<dbReference type="Proteomes" id="UP000030153">
    <property type="component" value="Unassembled WGS sequence"/>
</dbReference>
<gene>
    <name evidence="2" type="ORF">N780_03395</name>
</gene>